<evidence type="ECO:0000313" key="2">
    <source>
        <dbReference type="EMBL" id="XAY04541.1"/>
    </source>
</evidence>
<evidence type="ECO:0000259" key="1">
    <source>
        <dbReference type="Pfam" id="PF07978"/>
    </source>
</evidence>
<gene>
    <name evidence="2" type="ORF">DSM112329_01376</name>
</gene>
<dbReference type="KEGG" id="parq:DSM112329_01376"/>
<proteinExistence type="predicted"/>
<protein>
    <recommendedName>
        <fullName evidence="1">NIPSNAP domain-containing protein</fullName>
    </recommendedName>
</protein>
<feature type="domain" description="NIPSNAP" evidence="1">
    <location>
        <begin position="4"/>
        <end position="98"/>
    </location>
</feature>
<dbReference type="AlphaFoldDB" id="A0AAU7ASR0"/>
<dbReference type="EMBL" id="CP114014">
    <property type="protein sequence ID" value="XAY04541.1"/>
    <property type="molecule type" value="Genomic_DNA"/>
</dbReference>
<sequence>MTSQLRIYTMKPGAMEPFVALWREHVVPARAVYGFGVTGSWTTPDGAEFVWVVEFDGDLAAFEAADKAYYDSPERAALPTSPAEYIASMDLRMLAPVA</sequence>
<accession>A0AAU7ASR0</accession>
<dbReference type="Pfam" id="PF07978">
    <property type="entry name" value="NIPSNAP"/>
    <property type="match status" value="1"/>
</dbReference>
<dbReference type="InterPro" id="IPR012577">
    <property type="entry name" value="NIPSNAP"/>
</dbReference>
<reference evidence="2" key="1">
    <citation type="submission" date="2022-12" db="EMBL/GenBank/DDBJ databases">
        <title>Paraconexibacter alkalitolerans sp. nov. and Baekduia alba sp. nov., isolated from soil and emended description of the genera Paraconexibacter (Chun et al., 2020) and Baekduia (An et al., 2020).</title>
        <authorList>
            <person name="Vieira S."/>
            <person name="Huber K.J."/>
            <person name="Geppert A."/>
            <person name="Wolf J."/>
            <person name="Neumann-Schaal M."/>
            <person name="Muesken M."/>
            <person name="Overmann J."/>
        </authorList>
    </citation>
    <scope>NUCLEOTIDE SEQUENCE</scope>
    <source>
        <strain evidence="2">AEG42_29</strain>
    </source>
</reference>
<dbReference type="SUPFAM" id="SSF54909">
    <property type="entry name" value="Dimeric alpha+beta barrel"/>
    <property type="match status" value="1"/>
</dbReference>
<name>A0AAU7ASR0_9ACTN</name>
<dbReference type="InterPro" id="IPR011008">
    <property type="entry name" value="Dimeric_a/b-barrel"/>
</dbReference>
<dbReference type="Gene3D" id="3.30.70.100">
    <property type="match status" value="1"/>
</dbReference>
<dbReference type="RefSeq" id="WP_354701070.1">
    <property type="nucleotide sequence ID" value="NZ_CP114014.1"/>
</dbReference>
<organism evidence="2">
    <name type="scientific">Paraconexibacter sp. AEG42_29</name>
    <dbReference type="NCBI Taxonomy" id="2997339"/>
    <lineage>
        <taxon>Bacteria</taxon>
        <taxon>Bacillati</taxon>
        <taxon>Actinomycetota</taxon>
        <taxon>Thermoleophilia</taxon>
        <taxon>Solirubrobacterales</taxon>
        <taxon>Paraconexibacteraceae</taxon>
        <taxon>Paraconexibacter</taxon>
    </lineage>
</organism>